<accession>H2YPL4</accession>
<reference evidence="1" key="2">
    <citation type="submission" date="2025-08" db="UniProtKB">
        <authorList>
            <consortium name="Ensembl"/>
        </authorList>
    </citation>
    <scope>IDENTIFICATION</scope>
</reference>
<proteinExistence type="predicted"/>
<dbReference type="Ensembl" id="ENSCSAVT00000007366.1">
    <property type="protein sequence ID" value="ENSCSAVP00000007272.1"/>
    <property type="gene ID" value="ENSCSAVG00000004342.1"/>
</dbReference>
<keyword evidence="2" id="KW-1185">Reference proteome</keyword>
<reference evidence="2" key="1">
    <citation type="submission" date="2003-08" db="EMBL/GenBank/DDBJ databases">
        <authorList>
            <person name="Birren B."/>
            <person name="Nusbaum C."/>
            <person name="Abebe A."/>
            <person name="Abouelleil A."/>
            <person name="Adekoya E."/>
            <person name="Ait-zahra M."/>
            <person name="Allen N."/>
            <person name="Allen T."/>
            <person name="An P."/>
            <person name="Anderson M."/>
            <person name="Anderson S."/>
            <person name="Arachchi H."/>
            <person name="Armbruster J."/>
            <person name="Bachantsang P."/>
            <person name="Baldwin J."/>
            <person name="Barry A."/>
            <person name="Bayul T."/>
            <person name="Blitshsteyn B."/>
            <person name="Bloom T."/>
            <person name="Blye J."/>
            <person name="Boguslavskiy L."/>
            <person name="Borowsky M."/>
            <person name="Boukhgalter B."/>
            <person name="Brunache A."/>
            <person name="Butler J."/>
            <person name="Calixte N."/>
            <person name="Calvo S."/>
            <person name="Camarata J."/>
            <person name="Campo K."/>
            <person name="Chang J."/>
            <person name="Cheshatsang Y."/>
            <person name="Citroen M."/>
            <person name="Collymore A."/>
            <person name="Considine T."/>
            <person name="Cook A."/>
            <person name="Cooke P."/>
            <person name="Corum B."/>
            <person name="Cuomo C."/>
            <person name="David R."/>
            <person name="Dawoe T."/>
            <person name="Degray S."/>
            <person name="Dodge S."/>
            <person name="Dooley K."/>
            <person name="Dorje P."/>
            <person name="Dorjee K."/>
            <person name="Dorris L."/>
            <person name="Duffey N."/>
            <person name="Dupes A."/>
            <person name="Elkins T."/>
            <person name="Engels R."/>
            <person name="Erickson J."/>
            <person name="Farina A."/>
            <person name="Faro S."/>
            <person name="Ferreira P."/>
            <person name="Fischer H."/>
            <person name="Fitzgerald M."/>
            <person name="Foley K."/>
            <person name="Gage D."/>
            <person name="Galagan J."/>
            <person name="Gearin G."/>
            <person name="Gnerre S."/>
            <person name="Gnirke A."/>
            <person name="Goyette A."/>
            <person name="Graham J."/>
            <person name="Grandbois E."/>
            <person name="Gyaltsen K."/>
            <person name="Hafez N."/>
            <person name="Hagopian D."/>
            <person name="Hagos B."/>
            <person name="Hall J."/>
            <person name="Hatcher B."/>
            <person name="Heller A."/>
            <person name="Higgins H."/>
            <person name="Honan T."/>
            <person name="Horn A."/>
            <person name="Houde N."/>
            <person name="Hughes L."/>
            <person name="Hulme W."/>
            <person name="Husby E."/>
            <person name="Iliev I."/>
            <person name="Jaffe D."/>
            <person name="Jones C."/>
            <person name="Kamal M."/>
            <person name="Kamat A."/>
            <person name="Kamvysselis M."/>
            <person name="Karlsson E."/>
            <person name="Kells C."/>
            <person name="Kieu A."/>
            <person name="Kisner P."/>
            <person name="Kodira C."/>
            <person name="Kulbokas E."/>
            <person name="Labutti K."/>
            <person name="Lama D."/>
            <person name="Landers T."/>
            <person name="Leger J."/>
            <person name="Levine S."/>
            <person name="Lewis D."/>
            <person name="Lewis T."/>
            <person name="Lindblad-toh K."/>
            <person name="Liu X."/>
            <person name="Lokyitsang T."/>
            <person name="Lokyitsang Y."/>
            <person name="Lucien O."/>
            <person name="Lui A."/>
            <person name="Ma L.J."/>
            <person name="Mabbitt R."/>
            <person name="Macdonald J."/>
            <person name="Maclean C."/>
            <person name="Major J."/>
            <person name="Manning J."/>
            <person name="Marabella R."/>
            <person name="Maru K."/>
            <person name="Matthews C."/>
            <person name="Mauceli E."/>
            <person name="Mccarthy M."/>
            <person name="Mcdonough S."/>
            <person name="Mcghee T."/>
            <person name="Meldrim J."/>
            <person name="Meneus L."/>
            <person name="Mesirov J."/>
            <person name="Mihalev A."/>
            <person name="Mihova T."/>
            <person name="Mikkelsen T."/>
            <person name="Mlenga V."/>
            <person name="Moru K."/>
            <person name="Mozes J."/>
            <person name="Mulrain L."/>
            <person name="Munson G."/>
            <person name="Naylor J."/>
            <person name="Newes C."/>
            <person name="Nguyen C."/>
            <person name="Nguyen N."/>
            <person name="Nguyen T."/>
            <person name="Nicol R."/>
            <person name="Nielsen C."/>
            <person name="Nizzari M."/>
            <person name="Norbu C."/>
            <person name="Norbu N."/>
            <person name="O'donnell P."/>
            <person name="Okoawo O."/>
            <person name="O'leary S."/>
            <person name="Omotosho B."/>
            <person name="O'neill K."/>
            <person name="Osman S."/>
            <person name="Parker S."/>
            <person name="Perrin D."/>
            <person name="Phunkhang P."/>
            <person name="Piqani B."/>
            <person name="Purcell S."/>
            <person name="Rachupka T."/>
            <person name="Ramasamy U."/>
            <person name="Rameau R."/>
            <person name="Ray V."/>
            <person name="Raymond C."/>
            <person name="Retta R."/>
            <person name="Richardson S."/>
            <person name="Rise C."/>
            <person name="Rodriguez J."/>
            <person name="Rogers J."/>
            <person name="Rogov P."/>
            <person name="Rutman M."/>
            <person name="Schupbach R."/>
            <person name="Seaman C."/>
            <person name="Settipalli S."/>
            <person name="Sharpe T."/>
            <person name="Sheridan J."/>
            <person name="Sherpa N."/>
            <person name="Shi J."/>
            <person name="Smirnov S."/>
            <person name="Smith C."/>
            <person name="Sougnez C."/>
            <person name="Spencer B."/>
            <person name="Stalker J."/>
            <person name="Stange-thomann N."/>
            <person name="Stavropoulos S."/>
            <person name="Stetson K."/>
            <person name="Stone C."/>
            <person name="Stone S."/>
            <person name="Stubbs M."/>
            <person name="Talamas J."/>
            <person name="Tchuinga P."/>
            <person name="Tenzing P."/>
            <person name="Tesfaye S."/>
            <person name="Theodore J."/>
            <person name="Thoulutsang Y."/>
            <person name="Topham K."/>
            <person name="Towey S."/>
            <person name="Tsamla T."/>
            <person name="Tsomo N."/>
            <person name="Vallee D."/>
            <person name="Vassiliev H."/>
            <person name="Venkataraman V."/>
            <person name="Vinson J."/>
            <person name="Vo A."/>
            <person name="Wade C."/>
            <person name="Wang S."/>
            <person name="Wangchuk T."/>
            <person name="Wangdi T."/>
            <person name="Whittaker C."/>
            <person name="Wilkinson J."/>
            <person name="Wu Y."/>
            <person name="Wyman D."/>
            <person name="Yadav S."/>
            <person name="Yang S."/>
            <person name="Yang X."/>
            <person name="Yeager S."/>
            <person name="Yee E."/>
            <person name="Young G."/>
            <person name="Zainoun J."/>
            <person name="Zembeck L."/>
            <person name="Zimmer A."/>
            <person name="Zody M."/>
            <person name="Lander E."/>
        </authorList>
    </citation>
    <scope>NUCLEOTIDE SEQUENCE [LARGE SCALE GENOMIC DNA]</scope>
</reference>
<name>H2YPL4_CIOSA</name>
<reference evidence="1" key="3">
    <citation type="submission" date="2025-09" db="UniProtKB">
        <authorList>
            <consortium name="Ensembl"/>
        </authorList>
    </citation>
    <scope>IDENTIFICATION</scope>
</reference>
<dbReference type="Proteomes" id="UP000007875">
    <property type="component" value="Unassembled WGS sequence"/>
</dbReference>
<dbReference type="AlphaFoldDB" id="H2YPL4"/>
<dbReference type="InParanoid" id="H2YPL4"/>
<protein>
    <submittedName>
        <fullName evidence="1">Uncharacterized protein</fullName>
    </submittedName>
</protein>
<organism evidence="1 2">
    <name type="scientific">Ciona savignyi</name>
    <name type="common">Pacific transparent sea squirt</name>
    <dbReference type="NCBI Taxonomy" id="51511"/>
    <lineage>
        <taxon>Eukaryota</taxon>
        <taxon>Metazoa</taxon>
        <taxon>Chordata</taxon>
        <taxon>Tunicata</taxon>
        <taxon>Ascidiacea</taxon>
        <taxon>Phlebobranchia</taxon>
        <taxon>Cionidae</taxon>
        <taxon>Ciona</taxon>
    </lineage>
</organism>
<sequence>MLKVLSVLKCHVKPVHRSFSVSCLKWTYYDILGVKTECKSRGNSRFFPKEIQRPPP</sequence>
<dbReference type="HOGENOM" id="CLU_3013485_0_0_1"/>
<evidence type="ECO:0000313" key="2">
    <source>
        <dbReference type="Proteomes" id="UP000007875"/>
    </source>
</evidence>
<evidence type="ECO:0000313" key="1">
    <source>
        <dbReference type="Ensembl" id="ENSCSAVP00000007272.1"/>
    </source>
</evidence>